<dbReference type="PANTHER" id="PTHR33070:SF115">
    <property type="entry name" value="T23E18.15"/>
    <property type="match status" value="1"/>
</dbReference>
<dbReference type="PANTHER" id="PTHR33070">
    <property type="entry name" value="OS06G0725500 PROTEIN"/>
    <property type="match status" value="1"/>
</dbReference>
<evidence type="ECO:0000313" key="2">
    <source>
        <dbReference type="Proteomes" id="UP000008311"/>
    </source>
</evidence>
<dbReference type="GO" id="GO:0048364">
    <property type="term" value="P:root development"/>
    <property type="evidence" value="ECO:0007669"/>
    <property type="project" value="InterPro"/>
</dbReference>
<name>B9SCA7_RICCO</name>
<dbReference type="EMBL" id="EQ973919">
    <property type="protein sequence ID" value="EEF38821.1"/>
    <property type="molecule type" value="Genomic_DNA"/>
</dbReference>
<reference evidence="2" key="1">
    <citation type="journal article" date="2010" name="Nat. Biotechnol.">
        <title>Draft genome sequence of the oilseed species Ricinus communis.</title>
        <authorList>
            <person name="Chan A.P."/>
            <person name="Crabtree J."/>
            <person name="Zhao Q."/>
            <person name="Lorenzi H."/>
            <person name="Orvis J."/>
            <person name="Puiu D."/>
            <person name="Melake-Berhan A."/>
            <person name="Jones K.M."/>
            <person name="Redman J."/>
            <person name="Chen G."/>
            <person name="Cahoon E.B."/>
            <person name="Gedil M."/>
            <person name="Stanke M."/>
            <person name="Haas B.J."/>
            <person name="Wortman J.R."/>
            <person name="Fraser-Liggett C.M."/>
            <person name="Ravel J."/>
            <person name="Rabinowicz P.D."/>
        </authorList>
    </citation>
    <scope>NUCLEOTIDE SEQUENCE [LARGE SCALE GENOMIC DNA]</scope>
    <source>
        <strain evidence="2">cv. Hale</strain>
    </source>
</reference>
<accession>B9SCA7</accession>
<dbReference type="GO" id="GO:0048367">
    <property type="term" value="P:shoot system development"/>
    <property type="evidence" value="ECO:0007669"/>
    <property type="project" value="InterPro"/>
</dbReference>
<dbReference type="AlphaFoldDB" id="B9SCA7"/>
<dbReference type="Proteomes" id="UP000008311">
    <property type="component" value="Unassembled WGS sequence"/>
</dbReference>
<dbReference type="InParanoid" id="B9SCA7"/>
<dbReference type="InterPro" id="IPR004320">
    <property type="entry name" value="BPS1_pln"/>
</dbReference>
<gene>
    <name evidence="1" type="ORF">RCOM_1410420</name>
</gene>
<dbReference type="Pfam" id="PF03087">
    <property type="entry name" value="BPS1"/>
    <property type="match status" value="1"/>
</dbReference>
<sequence length="154" mass="17112">MAACHLRSISLCSRSHPLISSIEEQLHKLKTPESSLIGCKKGAEEISLSLFESLLSFISQPKVKSRPLGWSIVSNILQAKRVLSEGKTEANQVEKTDLELGVLKSSKDINSVQVHNVLTGLEALESSLQEIEELECVYRRLVKTRVPLLNILNH</sequence>
<protein>
    <submittedName>
        <fullName evidence="1">Uncharacterized protein</fullName>
    </submittedName>
</protein>
<evidence type="ECO:0000313" key="1">
    <source>
        <dbReference type="EMBL" id="EEF38821.1"/>
    </source>
</evidence>
<organism evidence="1 2">
    <name type="scientific">Ricinus communis</name>
    <name type="common">Castor bean</name>
    <dbReference type="NCBI Taxonomy" id="3988"/>
    <lineage>
        <taxon>Eukaryota</taxon>
        <taxon>Viridiplantae</taxon>
        <taxon>Streptophyta</taxon>
        <taxon>Embryophyta</taxon>
        <taxon>Tracheophyta</taxon>
        <taxon>Spermatophyta</taxon>
        <taxon>Magnoliopsida</taxon>
        <taxon>eudicotyledons</taxon>
        <taxon>Gunneridae</taxon>
        <taxon>Pentapetalae</taxon>
        <taxon>rosids</taxon>
        <taxon>fabids</taxon>
        <taxon>Malpighiales</taxon>
        <taxon>Euphorbiaceae</taxon>
        <taxon>Acalyphoideae</taxon>
        <taxon>Acalypheae</taxon>
        <taxon>Ricinus</taxon>
    </lineage>
</organism>
<proteinExistence type="predicted"/>
<keyword evidence="2" id="KW-1185">Reference proteome</keyword>